<gene>
    <name evidence="2" type="ORF">PLXY2_LOCUS8036</name>
</gene>
<sequence length="100" mass="11092">MPLKINRNPKEIPQYPLNEHTTANLDCRTGPGQELRTARGSLTALVTNDTFLGLGQVTRVWQSHASPGRIEIVGNSVPPSPPEFFEGTRKIQRWPSISKS</sequence>
<dbReference type="EMBL" id="CAJHNJ030000029">
    <property type="protein sequence ID" value="CAG9123695.1"/>
    <property type="molecule type" value="Genomic_DNA"/>
</dbReference>
<proteinExistence type="predicted"/>
<evidence type="ECO:0000313" key="2">
    <source>
        <dbReference type="EMBL" id="CAG9123695.1"/>
    </source>
</evidence>
<evidence type="ECO:0000313" key="3">
    <source>
        <dbReference type="Proteomes" id="UP000653454"/>
    </source>
</evidence>
<organism evidence="2 3">
    <name type="scientific">Plutella xylostella</name>
    <name type="common">Diamondback moth</name>
    <name type="synonym">Plutella maculipennis</name>
    <dbReference type="NCBI Taxonomy" id="51655"/>
    <lineage>
        <taxon>Eukaryota</taxon>
        <taxon>Metazoa</taxon>
        <taxon>Ecdysozoa</taxon>
        <taxon>Arthropoda</taxon>
        <taxon>Hexapoda</taxon>
        <taxon>Insecta</taxon>
        <taxon>Pterygota</taxon>
        <taxon>Neoptera</taxon>
        <taxon>Endopterygota</taxon>
        <taxon>Lepidoptera</taxon>
        <taxon>Glossata</taxon>
        <taxon>Ditrysia</taxon>
        <taxon>Yponomeutoidea</taxon>
        <taxon>Plutellidae</taxon>
        <taxon>Plutella</taxon>
    </lineage>
</organism>
<reference evidence="2" key="1">
    <citation type="submission" date="2020-11" db="EMBL/GenBank/DDBJ databases">
        <authorList>
            <person name="Whiteford S."/>
        </authorList>
    </citation>
    <scope>NUCLEOTIDE SEQUENCE</scope>
</reference>
<accession>A0A8S4F7P8</accession>
<dbReference type="AlphaFoldDB" id="A0A8S4F7P8"/>
<feature type="region of interest" description="Disordered" evidence="1">
    <location>
        <begin position="81"/>
        <end position="100"/>
    </location>
</feature>
<keyword evidence="3" id="KW-1185">Reference proteome</keyword>
<dbReference type="Proteomes" id="UP000653454">
    <property type="component" value="Unassembled WGS sequence"/>
</dbReference>
<comment type="caution">
    <text evidence="2">The sequence shown here is derived from an EMBL/GenBank/DDBJ whole genome shotgun (WGS) entry which is preliminary data.</text>
</comment>
<evidence type="ECO:0000256" key="1">
    <source>
        <dbReference type="SAM" id="MobiDB-lite"/>
    </source>
</evidence>
<name>A0A8S4F7P8_PLUXY</name>
<protein>
    <submittedName>
        <fullName evidence="2">(diamondback moth) hypothetical protein</fullName>
    </submittedName>
</protein>